<dbReference type="InterPro" id="IPR036705">
    <property type="entry name" value="Ribosyl_crysJ1_sf"/>
</dbReference>
<evidence type="ECO:0000256" key="10">
    <source>
        <dbReference type="ARBA" id="ARBA00043193"/>
    </source>
</evidence>
<organism evidence="13 14">
    <name type="scientific">Gnathostoma spinigerum</name>
    <dbReference type="NCBI Taxonomy" id="75299"/>
    <lineage>
        <taxon>Eukaryota</taxon>
        <taxon>Metazoa</taxon>
        <taxon>Ecdysozoa</taxon>
        <taxon>Nematoda</taxon>
        <taxon>Chromadorea</taxon>
        <taxon>Rhabditida</taxon>
        <taxon>Spirurina</taxon>
        <taxon>Gnathostomatomorpha</taxon>
        <taxon>Gnathostomatoidea</taxon>
        <taxon>Gnathostomatidae</taxon>
        <taxon>Gnathostoma</taxon>
    </lineage>
</organism>
<dbReference type="InterPro" id="IPR005502">
    <property type="entry name" value="Ribosyl_crysJ1"/>
</dbReference>
<dbReference type="SUPFAM" id="SSF101478">
    <property type="entry name" value="ADP-ribosylglycohydrolase"/>
    <property type="match status" value="1"/>
</dbReference>
<protein>
    <recommendedName>
        <fullName evidence="4">ADP-ribosylhydrolase ARH3</fullName>
        <ecNumber evidence="2">3.2.1.143</ecNumber>
    </recommendedName>
    <alternativeName>
        <fullName evidence="5">ADP-ribose glycohydrolase ARH3</fullName>
    </alternativeName>
    <alternativeName>
        <fullName evidence="6">ADP-ribosylhydrolase 3</fullName>
    </alternativeName>
    <alternativeName>
        <fullName evidence="9">O-acetyl-ADP-ribose deacetylase ARH3</fullName>
    </alternativeName>
    <alternativeName>
        <fullName evidence="10">Poly(ADP-ribose) glycohydrolase ARH3</fullName>
    </alternativeName>
    <alternativeName>
        <fullName evidence="8">[Protein ADP-ribosylarginine] hydrolase-like protein 2</fullName>
    </alternativeName>
    <alternativeName>
        <fullName evidence="7">[Protein ADP-ribosylserine] hydrolase</fullName>
    </alternativeName>
</protein>
<dbReference type="PANTHER" id="PTHR16222">
    <property type="entry name" value="ADP-RIBOSYLGLYCOHYDROLASE"/>
    <property type="match status" value="1"/>
</dbReference>
<evidence type="ECO:0000256" key="12">
    <source>
        <dbReference type="PIRSR" id="PIRSR605502-1"/>
    </source>
</evidence>
<dbReference type="EMBL" id="JBGFUD010003783">
    <property type="protein sequence ID" value="MFH4979048.1"/>
    <property type="molecule type" value="Genomic_DNA"/>
</dbReference>
<sequence length="345" mass="37465">MDEDKAKGCLYGQLIGDSLGSRYEFRESNWVKKAIEEDKDSDGFLPILGGGPCHTRPGEGTDDSEMAFSLAASMCRKGHLDAADVALAYVAWLQSNPLDIGKATLTALNVPGVSVDRTKETSKSVKTAVYKKVIENVRTFNIASMSNGCLMRISPLAVSASKFSLQQLRKMVEADVSLTHCNPVAYDGVYIYCVAIRALLRGRTPEEAFGEAYSNCINPTVRLFLNTARTRAVPVQVGDELVNGDAQYQGYIGVALQSAFYELIHANSFYEGLVNAIARGGDTDTNGCIVGALLGARFGVSSIPHQWLSDVKAAAYDVRCPRLGLCYHIDEILPKLLNITDEIHP</sequence>
<keyword evidence="12" id="KW-0479">Metal-binding</keyword>
<dbReference type="EC" id="3.2.1.143" evidence="2"/>
<dbReference type="Proteomes" id="UP001608902">
    <property type="component" value="Unassembled WGS sequence"/>
</dbReference>
<comment type="caution">
    <text evidence="13">The sequence shown here is derived from an EMBL/GenBank/DDBJ whole genome shotgun (WGS) entry which is preliminary data.</text>
</comment>
<name>A0ABD6EPW9_9BILA</name>
<evidence type="ECO:0000256" key="5">
    <source>
        <dbReference type="ARBA" id="ARBA00042398"/>
    </source>
</evidence>
<keyword evidence="14" id="KW-1185">Reference proteome</keyword>
<evidence type="ECO:0000256" key="6">
    <source>
        <dbReference type="ARBA" id="ARBA00042471"/>
    </source>
</evidence>
<dbReference type="GO" id="GO:0004649">
    <property type="term" value="F:poly(ADP-ribose) glycohydrolase activity"/>
    <property type="evidence" value="ECO:0007669"/>
    <property type="project" value="UniProtKB-EC"/>
</dbReference>
<feature type="binding site" evidence="12">
    <location>
        <position position="285"/>
    </location>
    <ligand>
        <name>Mg(2+)</name>
        <dbReference type="ChEBI" id="CHEBI:18420"/>
        <label>1</label>
    </ligand>
</feature>
<evidence type="ECO:0000256" key="11">
    <source>
        <dbReference type="ARBA" id="ARBA00049015"/>
    </source>
</evidence>
<accession>A0ABD6EPW9</accession>
<feature type="binding site" evidence="12">
    <location>
        <position position="282"/>
    </location>
    <ligand>
        <name>Mg(2+)</name>
        <dbReference type="ChEBI" id="CHEBI:18420"/>
        <label>1</label>
    </ligand>
</feature>
<comment type="cofactor">
    <cofactor evidence="12">
        <name>Mg(2+)</name>
        <dbReference type="ChEBI" id="CHEBI:18420"/>
    </cofactor>
    <text evidence="12">Binds 2 magnesium ions per subunit.</text>
</comment>
<feature type="binding site" evidence="12">
    <location>
        <position position="62"/>
    </location>
    <ligand>
        <name>Mg(2+)</name>
        <dbReference type="ChEBI" id="CHEBI:18420"/>
        <label>1</label>
    </ligand>
</feature>
<evidence type="ECO:0000256" key="7">
    <source>
        <dbReference type="ARBA" id="ARBA00042722"/>
    </source>
</evidence>
<proteinExistence type="inferred from homology"/>
<keyword evidence="3" id="KW-0378">Hydrolase</keyword>
<evidence type="ECO:0000256" key="3">
    <source>
        <dbReference type="ARBA" id="ARBA00022801"/>
    </source>
</evidence>
<dbReference type="PANTHER" id="PTHR16222:SF24">
    <property type="entry name" value="ADP-RIBOSYLHYDROLASE ARH3"/>
    <property type="match status" value="1"/>
</dbReference>
<feature type="binding site" evidence="12">
    <location>
        <position position="63"/>
    </location>
    <ligand>
        <name>Mg(2+)</name>
        <dbReference type="ChEBI" id="CHEBI:18420"/>
        <label>1</label>
    </ligand>
</feature>
<gene>
    <name evidence="13" type="ORF">AB6A40_005757</name>
</gene>
<dbReference type="AlphaFoldDB" id="A0ABD6EPW9"/>
<reference evidence="13 14" key="1">
    <citation type="submission" date="2024-08" db="EMBL/GenBank/DDBJ databases">
        <title>Gnathostoma spinigerum genome.</title>
        <authorList>
            <person name="Gonzalez-Bertolin B."/>
            <person name="Monzon S."/>
            <person name="Zaballos A."/>
            <person name="Jimenez P."/>
            <person name="Dekumyoy P."/>
            <person name="Varona S."/>
            <person name="Cuesta I."/>
            <person name="Sumanam S."/>
            <person name="Adisakwattana P."/>
            <person name="Gasser R.B."/>
            <person name="Hernandez-Gonzalez A."/>
            <person name="Young N.D."/>
            <person name="Perteguer M.J."/>
        </authorList>
    </citation>
    <scope>NUCLEOTIDE SEQUENCE [LARGE SCALE GENOMIC DNA]</scope>
    <source>
        <strain evidence="13">AL3</strain>
        <tissue evidence="13">Liver</tissue>
    </source>
</reference>
<evidence type="ECO:0000256" key="2">
    <source>
        <dbReference type="ARBA" id="ARBA00012255"/>
    </source>
</evidence>
<dbReference type="InterPro" id="IPR050792">
    <property type="entry name" value="ADP-ribosylglycohydrolase"/>
</dbReference>
<evidence type="ECO:0000256" key="9">
    <source>
        <dbReference type="ARBA" id="ARBA00043187"/>
    </source>
</evidence>
<dbReference type="Gene3D" id="1.10.4080.10">
    <property type="entry name" value="ADP-ribosylation/Crystallin J1"/>
    <property type="match status" value="1"/>
</dbReference>
<comment type="catalytic activity">
    <reaction evidence="11">
        <text>alpha-NAD(+) + H2O = ADP-D-ribose + nicotinamide + H(+)</text>
        <dbReference type="Rhea" id="RHEA:68792"/>
        <dbReference type="ChEBI" id="CHEBI:15377"/>
        <dbReference type="ChEBI" id="CHEBI:15378"/>
        <dbReference type="ChEBI" id="CHEBI:17154"/>
        <dbReference type="ChEBI" id="CHEBI:57967"/>
        <dbReference type="ChEBI" id="CHEBI:77017"/>
    </reaction>
</comment>
<evidence type="ECO:0000256" key="8">
    <source>
        <dbReference type="ARBA" id="ARBA00042850"/>
    </source>
</evidence>
<dbReference type="Pfam" id="PF03747">
    <property type="entry name" value="ADP_ribosyl_GH"/>
    <property type="match status" value="1"/>
</dbReference>
<evidence type="ECO:0000256" key="4">
    <source>
        <dbReference type="ARBA" id="ARBA00041057"/>
    </source>
</evidence>
<evidence type="ECO:0000256" key="1">
    <source>
        <dbReference type="ARBA" id="ARBA00010702"/>
    </source>
</evidence>
<feature type="binding site" evidence="12">
    <location>
        <position position="61"/>
    </location>
    <ligand>
        <name>Mg(2+)</name>
        <dbReference type="ChEBI" id="CHEBI:18420"/>
        <label>1</label>
    </ligand>
</feature>
<comment type="similarity">
    <text evidence="1">Belongs to the ADP-ribosylglycohydrolase family.</text>
</comment>
<keyword evidence="12" id="KW-0460">Magnesium</keyword>
<evidence type="ECO:0000313" key="13">
    <source>
        <dbReference type="EMBL" id="MFH4979048.1"/>
    </source>
</evidence>
<evidence type="ECO:0000313" key="14">
    <source>
        <dbReference type="Proteomes" id="UP001608902"/>
    </source>
</evidence>
<feature type="binding site" evidence="12">
    <location>
        <position position="284"/>
    </location>
    <ligand>
        <name>Mg(2+)</name>
        <dbReference type="ChEBI" id="CHEBI:18420"/>
        <label>1</label>
    </ligand>
</feature>